<dbReference type="AlphaFoldDB" id="A0A2G8SQT3"/>
<dbReference type="Proteomes" id="UP000230002">
    <property type="component" value="Unassembled WGS sequence"/>
</dbReference>
<gene>
    <name evidence="1" type="ORF">GSI_01784</name>
</gene>
<protein>
    <submittedName>
        <fullName evidence="1">Uncharacterized protein</fullName>
    </submittedName>
</protein>
<proteinExistence type="predicted"/>
<reference evidence="1 2" key="1">
    <citation type="journal article" date="2015" name="Sci. Rep.">
        <title>Chromosome-level genome map provides insights into diverse defense mechanisms in the medicinal fungus Ganoderma sinense.</title>
        <authorList>
            <person name="Zhu Y."/>
            <person name="Xu J."/>
            <person name="Sun C."/>
            <person name="Zhou S."/>
            <person name="Xu H."/>
            <person name="Nelson D.R."/>
            <person name="Qian J."/>
            <person name="Song J."/>
            <person name="Luo H."/>
            <person name="Xiang L."/>
            <person name="Li Y."/>
            <person name="Xu Z."/>
            <person name="Ji A."/>
            <person name="Wang L."/>
            <person name="Lu S."/>
            <person name="Hayward A."/>
            <person name="Sun W."/>
            <person name="Li X."/>
            <person name="Schwartz D.C."/>
            <person name="Wang Y."/>
            <person name="Chen S."/>
        </authorList>
    </citation>
    <scope>NUCLEOTIDE SEQUENCE [LARGE SCALE GENOMIC DNA]</scope>
    <source>
        <strain evidence="1 2">ZZ0214-1</strain>
    </source>
</reference>
<dbReference type="EMBL" id="AYKW01000002">
    <property type="protein sequence ID" value="PIL36124.1"/>
    <property type="molecule type" value="Genomic_DNA"/>
</dbReference>
<keyword evidence="2" id="KW-1185">Reference proteome</keyword>
<name>A0A2G8SQT3_9APHY</name>
<evidence type="ECO:0000313" key="2">
    <source>
        <dbReference type="Proteomes" id="UP000230002"/>
    </source>
</evidence>
<comment type="caution">
    <text evidence="1">The sequence shown here is derived from an EMBL/GenBank/DDBJ whole genome shotgun (WGS) entry which is preliminary data.</text>
</comment>
<sequence>MNVVYLTLTMFPDQISHSSHVSFVVQLYEPLTAVLTSRFLLDLHEANHQLDNSQSALALSSTPPECSVVFARRAISNRYSFDSGLSPLWDETGTKTETCHPDEEEDCV</sequence>
<accession>A0A2G8SQT3</accession>
<dbReference type="OrthoDB" id="2753764at2759"/>
<evidence type="ECO:0000313" key="1">
    <source>
        <dbReference type="EMBL" id="PIL36124.1"/>
    </source>
</evidence>
<organism evidence="1 2">
    <name type="scientific">Ganoderma sinense ZZ0214-1</name>
    <dbReference type="NCBI Taxonomy" id="1077348"/>
    <lineage>
        <taxon>Eukaryota</taxon>
        <taxon>Fungi</taxon>
        <taxon>Dikarya</taxon>
        <taxon>Basidiomycota</taxon>
        <taxon>Agaricomycotina</taxon>
        <taxon>Agaricomycetes</taxon>
        <taxon>Polyporales</taxon>
        <taxon>Polyporaceae</taxon>
        <taxon>Ganoderma</taxon>
    </lineage>
</organism>